<organism evidence="9 10">
    <name type="scientific">Toxocara canis</name>
    <name type="common">Canine roundworm</name>
    <dbReference type="NCBI Taxonomy" id="6265"/>
    <lineage>
        <taxon>Eukaryota</taxon>
        <taxon>Metazoa</taxon>
        <taxon>Ecdysozoa</taxon>
        <taxon>Nematoda</taxon>
        <taxon>Chromadorea</taxon>
        <taxon>Rhabditida</taxon>
        <taxon>Spirurina</taxon>
        <taxon>Ascaridomorpha</taxon>
        <taxon>Ascaridoidea</taxon>
        <taxon>Toxocaridae</taxon>
        <taxon>Toxocara</taxon>
    </lineage>
</organism>
<keyword evidence="5" id="KW-0560">Oxidoreductase</keyword>
<accession>A0A183V8J4</accession>
<evidence type="ECO:0000256" key="1">
    <source>
        <dbReference type="ARBA" id="ARBA00001971"/>
    </source>
</evidence>
<keyword evidence="4" id="KW-0479">Metal-binding</keyword>
<sequence>MMVLIEVTAEKPGSYAISSMMQSERSEPHPKKLRRVELRRSLERCGFLVVPSSDLLVGNLGITKSERTPFRLQELRKQYGKTYAIMQGAFPTVVTSDINVILDVCLKKFRFFHSRMTDPTNGDPDISREVHMFAARGERWKRIRSLTSPALSTHNLKKNLTYDVISRCCLGRAESCQTNDPNLELLLKKFSPHQVFYRW</sequence>
<dbReference type="GO" id="GO:0016705">
    <property type="term" value="F:oxidoreductase activity, acting on paired donors, with incorporation or reduction of molecular oxygen"/>
    <property type="evidence" value="ECO:0007669"/>
    <property type="project" value="InterPro"/>
</dbReference>
<evidence type="ECO:0000256" key="4">
    <source>
        <dbReference type="ARBA" id="ARBA00022723"/>
    </source>
</evidence>
<dbReference type="SUPFAM" id="SSF48264">
    <property type="entry name" value="Cytochrome P450"/>
    <property type="match status" value="1"/>
</dbReference>
<dbReference type="InterPro" id="IPR050476">
    <property type="entry name" value="Insect_CytP450_Detox"/>
</dbReference>
<comment type="cofactor">
    <cofactor evidence="1">
        <name>heme</name>
        <dbReference type="ChEBI" id="CHEBI:30413"/>
    </cofactor>
</comment>
<dbReference type="Gene3D" id="1.10.630.10">
    <property type="entry name" value="Cytochrome P450"/>
    <property type="match status" value="1"/>
</dbReference>
<reference evidence="10" key="1">
    <citation type="submission" date="2016-06" db="UniProtKB">
        <authorList>
            <consortium name="WormBaseParasite"/>
        </authorList>
    </citation>
    <scope>IDENTIFICATION</scope>
</reference>
<dbReference type="PANTHER" id="PTHR24292">
    <property type="entry name" value="CYTOCHROME P450"/>
    <property type="match status" value="1"/>
</dbReference>
<evidence type="ECO:0000256" key="5">
    <source>
        <dbReference type="ARBA" id="ARBA00023002"/>
    </source>
</evidence>
<reference evidence="8 9" key="2">
    <citation type="submission" date="2018-11" db="EMBL/GenBank/DDBJ databases">
        <authorList>
            <consortium name="Pathogen Informatics"/>
        </authorList>
    </citation>
    <scope>NUCLEOTIDE SEQUENCE [LARGE SCALE GENOMIC DNA]</scope>
</reference>
<dbReference type="InterPro" id="IPR036396">
    <property type="entry name" value="Cyt_P450_sf"/>
</dbReference>
<evidence type="ECO:0000313" key="8">
    <source>
        <dbReference type="EMBL" id="VDM48385.1"/>
    </source>
</evidence>
<dbReference type="PANTHER" id="PTHR24292:SF54">
    <property type="entry name" value="CYP9F3-RELATED"/>
    <property type="match status" value="1"/>
</dbReference>
<dbReference type="GO" id="GO:0020037">
    <property type="term" value="F:heme binding"/>
    <property type="evidence" value="ECO:0007669"/>
    <property type="project" value="InterPro"/>
</dbReference>
<dbReference type="WBParaSite" id="TCNE_0001706501-mRNA-1">
    <property type="protein sequence ID" value="TCNE_0001706501-mRNA-1"/>
    <property type="gene ID" value="TCNE_0001706501"/>
</dbReference>
<name>A0A183V8J4_TOXCA</name>
<dbReference type="InterPro" id="IPR001128">
    <property type="entry name" value="Cyt_P450"/>
</dbReference>
<dbReference type="GO" id="GO:0004497">
    <property type="term" value="F:monooxygenase activity"/>
    <property type="evidence" value="ECO:0007669"/>
    <property type="project" value="UniProtKB-KW"/>
</dbReference>
<keyword evidence="6" id="KW-0408">Iron</keyword>
<gene>
    <name evidence="8" type="ORF">TCNE_LOCUS17064</name>
</gene>
<dbReference type="GO" id="GO:0005506">
    <property type="term" value="F:iron ion binding"/>
    <property type="evidence" value="ECO:0007669"/>
    <property type="project" value="InterPro"/>
</dbReference>
<dbReference type="EMBL" id="UYWY01024121">
    <property type="protein sequence ID" value="VDM48385.1"/>
    <property type="molecule type" value="Genomic_DNA"/>
</dbReference>
<evidence type="ECO:0000256" key="2">
    <source>
        <dbReference type="ARBA" id="ARBA00010617"/>
    </source>
</evidence>
<proteinExistence type="inferred from homology"/>
<evidence type="ECO:0000256" key="7">
    <source>
        <dbReference type="ARBA" id="ARBA00023033"/>
    </source>
</evidence>
<evidence type="ECO:0000256" key="6">
    <source>
        <dbReference type="ARBA" id="ARBA00023004"/>
    </source>
</evidence>
<dbReference type="AlphaFoldDB" id="A0A183V8J4"/>
<dbReference type="Pfam" id="PF00067">
    <property type="entry name" value="p450"/>
    <property type="match status" value="1"/>
</dbReference>
<keyword evidence="9" id="KW-1185">Reference proteome</keyword>
<evidence type="ECO:0000256" key="3">
    <source>
        <dbReference type="ARBA" id="ARBA00022617"/>
    </source>
</evidence>
<evidence type="ECO:0000313" key="9">
    <source>
        <dbReference type="Proteomes" id="UP000050794"/>
    </source>
</evidence>
<dbReference type="Proteomes" id="UP000050794">
    <property type="component" value="Unassembled WGS sequence"/>
</dbReference>
<protein>
    <submittedName>
        <fullName evidence="10">Cytochrome P450</fullName>
    </submittedName>
</protein>
<evidence type="ECO:0000313" key="10">
    <source>
        <dbReference type="WBParaSite" id="TCNE_0001706501-mRNA-1"/>
    </source>
</evidence>
<keyword evidence="3" id="KW-0349">Heme</keyword>
<comment type="similarity">
    <text evidence="2">Belongs to the cytochrome P450 family.</text>
</comment>
<keyword evidence="7" id="KW-0503">Monooxygenase</keyword>